<keyword evidence="2 5" id="KW-0812">Transmembrane</keyword>
<reference evidence="6 7" key="1">
    <citation type="submission" date="2020-08" db="EMBL/GenBank/DDBJ databases">
        <authorList>
            <person name="Canfield G.S."/>
            <person name="Duerkop B.A."/>
        </authorList>
    </citation>
    <scope>NUCLEOTIDE SEQUENCE [LARGE SCALE GENOMIC DNA]</scope>
</reference>
<keyword evidence="7" id="KW-1185">Reference proteome</keyword>
<evidence type="ECO:0000313" key="6">
    <source>
        <dbReference type="EMBL" id="QOC57510.1"/>
    </source>
</evidence>
<dbReference type="NCBIfam" id="TIGR01528">
    <property type="entry name" value="NMN_trans_PnuC"/>
    <property type="match status" value="1"/>
</dbReference>
<dbReference type="Proteomes" id="UP000516647">
    <property type="component" value="Segment"/>
</dbReference>
<feature type="transmembrane region" description="Helical" evidence="5">
    <location>
        <begin position="196"/>
        <end position="215"/>
    </location>
</feature>
<name>A0A7L7SMS5_9CAUD</name>
<evidence type="ECO:0000256" key="3">
    <source>
        <dbReference type="ARBA" id="ARBA00022989"/>
    </source>
</evidence>
<sequence length="254" mass="27740">MEATGLKGITRKEILGNIKELFTVSYYKEGLSNWMPITKVAALIGFAIIIGTGLPHGFAITNIISIISGLIGYTCVLAITNGKRINGLLGFISAIGIGGMAIHAGNPADAVMQLAYLLALDIPVIVFGHRWTNAKIKTFDKGALKIILIVGVIGFAAMYSMDAFWLHTPRPILDAFGATIGFIGSALMLGKYSTQYFFWNFQGIMSIALWGMTAMQGDANWVLFATYMMYLMNSMIGAFHSPWSEARKQKHLEK</sequence>
<feature type="transmembrane region" description="Helical" evidence="5">
    <location>
        <begin position="37"/>
        <end position="54"/>
    </location>
</feature>
<dbReference type="EMBL" id="MT939241">
    <property type="protein sequence ID" value="QOC57510.1"/>
    <property type="molecule type" value="Genomic_DNA"/>
</dbReference>
<feature type="transmembrane region" description="Helical" evidence="5">
    <location>
        <begin position="172"/>
        <end position="189"/>
    </location>
</feature>
<proteinExistence type="predicted"/>
<evidence type="ECO:0000256" key="1">
    <source>
        <dbReference type="ARBA" id="ARBA00004141"/>
    </source>
</evidence>
<dbReference type="InterPro" id="IPR006419">
    <property type="entry name" value="NMN_transpt_PnuC"/>
</dbReference>
<accession>A0A7L7SMS5</accession>
<feature type="transmembrane region" description="Helical" evidence="5">
    <location>
        <begin position="221"/>
        <end position="240"/>
    </location>
</feature>
<feature type="transmembrane region" description="Helical" evidence="5">
    <location>
        <begin position="110"/>
        <end position="131"/>
    </location>
</feature>
<organism evidence="6 7">
    <name type="scientific">Enterococcus phage 9183</name>
    <dbReference type="NCBI Taxonomy" id="2763102"/>
    <lineage>
        <taxon>Viruses</taxon>
        <taxon>Duplodnaviria</taxon>
        <taxon>Heunggongvirae</taxon>
        <taxon>Uroviricota</taxon>
        <taxon>Caudoviricetes</taxon>
        <taxon>Andrewesvirinae</taxon>
        <taxon>Denvervirus</taxon>
        <taxon>Denvervirus dv9183</taxon>
    </lineage>
</organism>
<feature type="transmembrane region" description="Helical" evidence="5">
    <location>
        <begin position="60"/>
        <end position="80"/>
    </location>
</feature>
<evidence type="ECO:0000256" key="4">
    <source>
        <dbReference type="ARBA" id="ARBA00023136"/>
    </source>
</evidence>
<protein>
    <submittedName>
        <fullName evidence="6">NrdR-regulated deoxyribonucleotide transporter PnuC-like protein</fullName>
    </submittedName>
</protein>
<dbReference type="GO" id="GO:0016020">
    <property type="term" value="C:membrane"/>
    <property type="evidence" value="ECO:0007669"/>
    <property type="project" value="UniProtKB-SubCell"/>
</dbReference>
<comment type="subcellular location">
    <subcellularLocation>
        <location evidence="1">Membrane</location>
        <topology evidence="1">Multi-pass membrane protein</topology>
    </subcellularLocation>
</comment>
<evidence type="ECO:0000256" key="2">
    <source>
        <dbReference type="ARBA" id="ARBA00022692"/>
    </source>
</evidence>
<dbReference type="GO" id="GO:0034257">
    <property type="term" value="F:nicotinamide riboside transmembrane transporter activity"/>
    <property type="evidence" value="ECO:0007669"/>
    <property type="project" value="InterPro"/>
</dbReference>
<keyword evidence="4 5" id="KW-0472">Membrane</keyword>
<evidence type="ECO:0000256" key="5">
    <source>
        <dbReference type="SAM" id="Phobius"/>
    </source>
</evidence>
<evidence type="ECO:0000313" key="7">
    <source>
        <dbReference type="Proteomes" id="UP000516647"/>
    </source>
</evidence>
<feature type="transmembrane region" description="Helical" evidence="5">
    <location>
        <begin position="87"/>
        <end position="104"/>
    </location>
</feature>
<keyword evidence="3 5" id="KW-1133">Transmembrane helix</keyword>
<dbReference type="Pfam" id="PF04973">
    <property type="entry name" value="NMN_transporter"/>
    <property type="match status" value="1"/>
</dbReference>
<feature type="transmembrane region" description="Helical" evidence="5">
    <location>
        <begin position="143"/>
        <end position="166"/>
    </location>
</feature>
<gene>
    <name evidence="6" type="ORF">phi9183_ORF017</name>
</gene>